<dbReference type="Proteomes" id="UP000198668">
    <property type="component" value="Unassembled WGS sequence"/>
</dbReference>
<dbReference type="EMBL" id="FOQE01000043">
    <property type="protein sequence ID" value="SFH87628.1"/>
    <property type="molecule type" value="Genomic_DNA"/>
</dbReference>
<dbReference type="OrthoDB" id="9776616at2"/>
<dbReference type="Pfam" id="PF04101">
    <property type="entry name" value="Glyco_tran_28_C"/>
    <property type="match status" value="1"/>
</dbReference>
<keyword evidence="3" id="KW-1185">Reference proteome</keyword>
<reference evidence="2 3" key="1">
    <citation type="submission" date="2016-10" db="EMBL/GenBank/DDBJ databases">
        <authorList>
            <person name="de Groot N.N."/>
        </authorList>
    </citation>
    <scope>NUCLEOTIDE SEQUENCE [LARGE SCALE GENOMIC DNA]</scope>
    <source>
        <strain evidence="2 3">DSM 27630</strain>
    </source>
</reference>
<dbReference type="InterPro" id="IPR053205">
    <property type="entry name" value="GHMP_kinase_L-arabinokinase"/>
</dbReference>
<evidence type="ECO:0000313" key="2">
    <source>
        <dbReference type="EMBL" id="SFH87628.1"/>
    </source>
</evidence>
<sequence>MRDKWIAFYVSSHGFGHMTRNLAIMEEILEKTENSIYLASGKFQNQFAKSYLSKYKDRVLFTDLCTDVGLINQQNSLKVDVKRLEESLNKFIDSWEAVVAEEYEILKKLSVHCIINDVSPIGALVGKKLKIKTIGISNFTWVEQYEFLGVRESIIEAFKDAYSNLDIFMTYPLALPMTEMKVPSKKIDFITRNIDLEKINKIKEKYGDSIFITCGKSASLKSITIENYKGTIFTTSGIKILGSSRVVQLPVNTLDTQNYIAASDVVISKAGWSTISEAVTAKRNLVLIERDDILEDSYNIRQLKKQHLAISIKEEALRRLDMQEIELQCKQDIKQEENELYQKENSGILEELGIFKECSRSKWDFKEPSQ</sequence>
<dbReference type="InterPro" id="IPR007235">
    <property type="entry name" value="Glyco_trans_28_C"/>
</dbReference>
<dbReference type="GO" id="GO:0016758">
    <property type="term" value="F:hexosyltransferase activity"/>
    <property type="evidence" value="ECO:0007669"/>
    <property type="project" value="InterPro"/>
</dbReference>
<gene>
    <name evidence="2" type="ORF">SAMN04489868_1437</name>
</gene>
<dbReference type="RefSeq" id="WP_092093513.1">
    <property type="nucleotide sequence ID" value="NZ_FOQE01000043.1"/>
</dbReference>
<dbReference type="PANTHER" id="PTHR38134:SF2">
    <property type="entry name" value="GALACTOKINASE"/>
    <property type="match status" value="1"/>
</dbReference>
<organism evidence="2 3">
    <name type="scientific">Pisciglobus halotolerans</name>
    <dbReference type="NCBI Taxonomy" id="745365"/>
    <lineage>
        <taxon>Bacteria</taxon>
        <taxon>Bacillati</taxon>
        <taxon>Bacillota</taxon>
        <taxon>Bacilli</taxon>
        <taxon>Lactobacillales</taxon>
        <taxon>Carnobacteriaceae</taxon>
    </lineage>
</organism>
<evidence type="ECO:0000313" key="3">
    <source>
        <dbReference type="Proteomes" id="UP000198668"/>
    </source>
</evidence>
<feature type="domain" description="Glycosyl transferase family 28 C-terminal" evidence="1">
    <location>
        <begin position="255"/>
        <end position="335"/>
    </location>
</feature>
<name>A0A1I3DM55_9LACT</name>
<dbReference type="PANTHER" id="PTHR38134">
    <property type="entry name" value="SLR1395 PROTEIN"/>
    <property type="match status" value="1"/>
</dbReference>
<protein>
    <recommendedName>
        <fullName evidence="1">Glycosyl transferase family 28 C-terminal domain-containing protein</fullName>
    </recommendedName>
</protein>
<proteinExistence type="predicted"/>
<dbReference type="AlphaFoldDB" id="A0A1I3DM55"/>
<dbReference type="Gene3D" id="3.40.50.2000">
    <property type="entry name" value="Glycogen Phosphorylase B"/>
    <property type="match status" value="1"/>
</dbReference>
<accession>A0A1I3DM55</accession>
<evidence type="ECO:0000259" key="1">
    <source>
        <dbReference type="Pfam" id="PF04101"/>
    </source>
</evidence>
<dbReference type="SUPFAM" id="SSF53756">
    <property type="entry name" value="UDP-Glycosyltransferase/glycogen phosphorylase"/>
    <property type="match status" value="2"/>
</dbReference>